<proteinExistence type="predicted"/>
<keyword evidence="4" id="KW-1185">Reference proteome</keyword>
<feature type="compositionally biased region" description="Pro residues" evidence="1">
    <location>
        <begin position="1"/>
        <end position="16"/>
    </location>
</feature>
<evidence type="ECO:0000256" key="2">
    <source>
        <dbReference type="SAM" id="Phobius"/>
    </source>
</evidence>
<dbReference type="Proteomes" id="UP000641932">
    <property type="component" value="Unassembled WGS sequence"/>
</dbReference>
<dbReference type="RefSeq" id="WP_189135836.1">
    <property type="nucleotide sequence ID" value="NZ_BMMS01000062.1"/>
</dbReference>
<keyword evidence="2" id="KW-1133">Transmembrane helix</keyword>
<evidence type="ECO:0000256" key="1">
    <source>
        <dbReference type="SAM" id="MobiDB-lite"/>
    </source>
</evidence>
<keyword evidence="2" id="KW-0812">Transmembrane</keyword>
<protein>
    <submittedName>
        <fullName evidence="3">Uncharacterized protein</fullName>
    </submittedName>
</protein>
<reference evidence="3" key="2">
    <citation type="submission" date="2020-09" db="EMBL/GenBank/DDBJ databases">
        <authorList>
            <person name="Sun Q."/>
            <person name="Zhou Y."/>
        </authorList>
    </citation>
    <scope>NUCLEOTIDE SEQUENCE</scope>
    <source>
        <strain evidence="3">CGMCC 4.7201</strain>
    </source>
</reference>
<feature type="region of interest" description="Disordered" evidence="1">
    <location>
        <begin position="1"/>
        <end position="21"/>
    </location>
</feature>
<keyword evidence="2" id="KW-0472">Membrane</keyword>
<name>A0A917ZXY5_9ACTN</name>
<gene>
    <name evidence="3" type="ORF">GCM10012280_69930</name>
</gene>
<evidence type="ECO:0000313" key="4">
    <source>
        <dbReference type="Proteomes" id="UP000641932"/>
    </source>
</evidence>
<accession>A0A917ZXY5</accession>
<feature type="transmembrane region" description="Helical" evidence="2">
    <location>
        <begin position="54"/>
        <end position="76"/>
    </location>
</feature>
<evidence type="ECO:0000313" key="3">
    <source>
        <dbReference type="EMBL" id="GGP00668.1"/>
    </source>
</evidence>
<comment type="caution">
    <text evidence="3">The sequence shown here is derived from an EMBL/GenBank/DDBJ whole genome shotgun (WGS) entry which is preliminary data.</text>
</comment>
<dbReference type="EMBL" id="BMMS01000062">
    <property type="protein sequence ID" value="GGP00668.1"/>
    <property type="molecule type" value="Genomic_DNA"/>
</dbReference>
<sequence>MADNPNTPPPRTPPAPSRLDDPPLLTVHSAVVLLTACFIGVIIGGLTFLTGGPAAGAVLAGLTGAGATTPVLRTLIR</sequence>
<organism evidence="3 4">
    <name type="scientific">Wenjunlia tyrosinilytica</name>
    <dbReference type="NCBI Taxonomy" id="1544741"/>
    <lineage>
        <taxon>Bacteria</taxon>
        <taxon>Bacillati</taxon>
        <taxon>Actinomycetota</taxon>
        <taxon>Actinomycetes</taxon>
        <taxon>Kitasatosporales</taxon>
        <taxon>Streptomycetaceae</taxon>
        <taxon>Wenjunlia</taxon>
    </lineage>
</organism>
<reference evidence="3" key="1">
    <citation type="journal article" date="2014" name="Int. J. Syst. Evol. Microbiol.">
        <title>Complete genome sequence of Corynebacterium casei LMG S-19264T (=DSM 44701T), isolated from a smear-ripened cheese.</title>
        <authorList>
            <consortium name="US DOE Joint Genome Institute (JGI-PGF)"/>
            <person name="Walter F."/>
            <person name="Albersmeier A."/>
            <person name="Kalinowski J."/>
            <person name="Ruckert C."/>
        </authorList>
    </citation>
    <scope>NUCLEOTIDE SEQUENCE</scope>
    <source>
        <strain evidence="3">CGMCC 4.7201</strain>
    </source>
</reference>
<feature type="transmembrane region" description="Helical" evidence="2">
    <location>
        <begin position="24"/>
        <end position="48"/>
    </location>
</feature>
<dbReference type="AlphaFoldDB" id="A0A917ZXY5"/>